<name>A0ABV3J6C5_9ACTN</name>
<protein>
    <submittedName>
        <fullName evidence="1">SRPBCC domain-containing protein</fullName>
    </submittedName>
</protein>
<comment type="caution">
    <text evidence="1">The sequence shown here is derived from an EMBL/GenBank/DDBJ whole genome shotgun (WGS) entry which is preliminary data.</text>
</comment>
<reference evidence="1 2" key="1">
    <citation type="submission" date="2024-06" db="EMBL/GenBank/DDBJ databases">
        <title>The Natural Products Discovery Center: Release of the First 8490 Sequenced Strains for Exploring Actinobacteria Biosynthetic Diversity.</title>
        <authorList>
            <person name="Kalkreuter E."/>
            <person name="Kautsar S.A."/>
            <person name="Yang D."/>
            <person name="Bader C.D."/>
            <person name="Teijaro C.N."/>
            <person name="Fluegel L."/>
            <person name="Davis C.M."/>
            <person name="Simpson J.R."/>
            <person name="Lauterbach L."/>
            <person name="Steele A.D."/>
            <person name="Gui C."/>
            <person name="Meng S."/>
            <person name="Li G."/>
            <person name="Viehrig K."/>
            <person name="Ye F."/>
            <person name="Su P."/>
            <person name="Kiefer A.F."/>
            <person name="Nichols A."/>
            <person name="Cepeda A.J."/>
            <person name="Yan W."/>
            <person name="Fan B."/>
            <person name="Jiang Y."/>
            <person name="Adhikari A."/>
            <person name="Zheng C.-J."/>
            <person name="Schuster L."/>
            <person name="Cowan T.M."/>
            <person name="Smanski M.J."/>
            <person name="Chevrette M.G."/>
            <person name="De Carvalho L.P.S."/>
            <person name="Shen B."/>
        </authorList>
    </citation>
    <scope>NUCLEOTIDE SEQUENCE [LARGE SCALE GENOMIC DNA]</scope>
    <source>
        <strain evidence="1 2">NPDC053791</strain>
    </source>
</reference>
<dbReference type="InterPro" id="IPR019587">
    <property type="entry name" value="Polyketide_cyclase/dehydratase"/>
</dbReference>
<organism evidence="1 2">
    <name type="scientific">Streptomyces roseoverticillatus</name>
    <dbReference type="NCBI Taxonomy" id="66429"/>
    <lineage>
        <taxon>Bacteria</taxon>
        <taxon>Bacillati</taxon>
        <taxon>Actinomycetota</taxon>
        <taxon>Actinomycetes</taxon>
        <taxon>Kitasatosporales</taxon>
        <taxon>Streptomycetaceae</taxon>
        <taxon>Streptomyces</taxon>
    </lineage>
</organism>
<keyword evidence="2" id="KW-1185">Reference proteome</keyword>
<accession>A0ABV3J6C5</accession>
<dbReference type="PANTHER" id="PTHR36166">
    <property type="entry name" value="CHROMOSOME 9, WHOLE GENOME SHOTGUN SEQUENCE"/>
    <property type="match status" value="1"/>
</dbReference>
<dbReference type="SUPFAM" id="SSF55961">
    <property type="entry name" value="Bet v1-like"/>
    <property type="match status" value="1"/>
</dbReference>
<dbReference type="RefSeq" id="WP_366090901.1">
    <property type="nucleotide sequence ID" value="NZ_JBFASG010000061.1"/>
</dbReference>
<gene>
    <name evidence="1" type="ORF">AB0L03_34525</name>
</gene>
<dbReference type="Proteomes" id="UP001552479">
    <property type="component" value="Unassembled WGS sequence"/>
</dbReference>
<dbReference type="Pfam" id="PF10604">
    <property type="entry name" value="Polyketide_cyc2"/>
    <property type="match status" value="1"/>
</dbReference>
<evidence type="ECO:0000313" key="1">
    <source>
        <dbReference type="EMBL" id="MEV4927864.1"/>
    </source>
</evidence>
<proteinExistence type="predicted"/>
<dbReference type="InterPro" id="IPR023393">
    <property type="entry name" value="START-like_dom_sf"/>
</dbReference>
<dbReference type="PANTHER" id="PTHR36166:SF1">
    <property type="entry name" value="SRPBCC DOMAIN-CONTAINING PROTEIN"/>
    <property type="match status" value="1"/>
</dbReference>
<sequence>MREIATVVDIAATPGHVWRILTDLERYGEWNPFIREASGTVSPGGRLRLRVFPAGRRPMTLRPKVRVAAPAEELRWRGRTVLPGLFTGEHRFVLTDLDGGGTRVVQSERFFGVLVPLLRRSITATAADFEALNQALKKRAGTMPERSAEPAAGNL</sequence>
<dbReference type="Gene3D" id="3.30.530.20">
    <property type="match status" value="1"/>
</dbReference>
<dbReference type="CDD" id="cd07822">
    <property type="entry name" value="SRPBCC_4"/>
    <property type="match status" value="1"/>
</dbReference>
<dbReference type="EMBL" id="JBFASG010000061">
    <property type="protein sequence ID" value="MEV4927864.1"/>
    <property type="molecule type" value="Genomic_DNA"/>
</dbReference>
<evidence type="ECO:0000313" key="2">
    <source>
        <dbReference type="Proteomes" id="UP001552479"/>
    </source>
</evidence>